<feature type="domain" description="7,8-dihydro-6-hydroxymethylpterin-pyrophosphokinase" evidence="13">
    <location>
        <begin position="8"/>
        <end position="136"/>
    </location>
</feature>
<reference evidence="14 15" key="1">
    <citation type="submission" date="2018-07" db="EMBL/GenBank/DDBJ databases">
        <title>Genomic Encyclopedia of Type Strains, Phase IV (KMG-IV): sequencing the most valuable type-strain genomes for metagenomic binning, comparative biology and taxonomic classification.</title>
        <authorList>
            <person name="Goeker M."/>
        </authorList>
    </citation>
    <scope>NUCLEOTIDE SEQUENCE [LARGE SCALE GENOMIC DNA]</scope>
    <source>
        <strain evidence="14 15">DSM 26725</strain>
    </source>
</reference>
<dbReference type="InterPro" id="IPR000550">
    <property type="entry name" value="Hppk"/>
</dbReference>
<keyword evidence="15" id="KW-1185">Reference proteome</keyword>
<comment type="pathway">
    <text evidence="1">Cofactor biosynthesis; tetrahydrofolate biosynthesis; 2-amino-4-hydroxy-6-hydroxymethyl-7,8-dihydropteridine diphosphate from 7,8-dihydroneopterin triphosphate: step 4/4.</text>
</comment>
<comment type="function">
    <text evidence="10">Catalyzes the transfer of pyrophosphate from adenosine triphosphate (ATP) to 6-hydroxymethyl-7,8-dihydropterin, an enzymatic step in folate biosynthesis pathway.</text>
</comment>
<dbReference type="GO" id="GO:0005524">
    <property type="term" value="F:ATP binding"/>
    <property type="evidence" value="ECO:0007669"/>
    <property type="project" value="UniProtKB-KW"/>
</dbReference>
<keyword evidence="8" id="KW-0067">ATP-binding</keyword>
<evidence type="ECO:0000256" key="10">
    <source>
        <dbReference type="ARBA" id="ARBA00029409"/>
    </source>
</evidence>
<evidence type="ECO:0000256" key="9">
    <source>
        <dbReference type="ARBA" id="ARBA00022909"/>
    </source>
</evidence>
<keyword evidence="9" id="KW-0289">Folate biosynthesis</keyword>
<evidence type="ECO:0000256" key="8">
    <source>
        <dbReference type="ARBA" id="ARBA00022840"/>
    </source>
</evidence>
<organism evidence="14 15">
    <name type="scientific">Parasphingopyxis lamellibrachiae</name>
    <dbReference type="NCBI Taxonomy" id="680125"/>
    <lineage>
        <taxon>Bacteria</taxon>
        <taxon>Pseudomonadati</taxon>
        <taxon>Pseudomonadota</taxon>
        <taxon>Alphaproteobacteria</taxon>
        <taxon>Sphingomonadales</taxon>
        <taxon>Sphingomonadaceae</taxon>
        <taxon>Parasphingopyxis</taxon>
    </lineage>
</organism>
<name>A0A3D9FC31_9SPHN</name>
<proteinExistence type="inferred from homology"/>
<keyword evidence="5" id="KW-0808">Transferase</keyword>
<dbReference type="EMBL" id="QRDP01000004">
    <property type="protein sequence ID" value="RED15283.1"/>
    <property type="molecule type" value="Genomic_DNA"/>
</dbReference>
<evidence type="ECO:0000256" key="12">
    <source>
        <dbReference type="ARBA" id="ARBA00033413"/>
    </source>
</evidence>
<dbReference type="CDD" id="cd00483">
    <property type="entry name" value="HPPK"/>
    <property type="match status" value="1"/>
</dbReference>
<dbReference type="GO" id="GO:0003848">
    <property type="term" value="F:2-amino-4-hydroxy-6-hydroxymethyldihydropteridine diphosphokinase activity"/>
    <property type="evidence" value="ECO:0007669"/>
    <property type="project" value="UniProtKB-EC"/>
</dbReference>
<dbReference type="GO" id="GO:0016301">
    <property type="term" value="F:kinase activity"/>
    <property type="evidence" value="ECO:0007669"/>
    <property type="project" value="UniProtKB-KW"/>
</dbReference>
<dbReference type="OrthoDB" id="9808041at2"/>
<comment type="caution">
    <text evidence="14">The sequence shown here is derived from an EMBL/GenBank/DDBJ whole genome shotgun (WGS) entry which is preliminary data.</text>
</comment>
<evidence type="ECO:0000256" key="11">
    <source>
        <dbReference type="ARBA" id="ARBA00029766"/>
    </source>
</evidence>
<dbReference type="Proteomes" id="UP000256310">
    <property type="component" value="Unassembled WGS sequence"/>
</dbReference>
<sequence length="167" mass="18209">MAETSYLIGLGSNRYRGGPPRRIVAAAIDTLVAHDLSIIASSSIVETPPLGPGHRNYANAAILVETRLAPGELLALCKTVEAQFGRRGGKRWGDRSLDLDLLLWSGGCWAGPALTLPHPALAKRKFVLGPLAEIAPDWRHPITGLTIRQHYHHVQRNMPVDRSPNHP</sequence>
<dbReference type="EC" id="2.7.6.3" evidence="3"/>
<dbReference type="GO" id="GO:0046654">
    <property type="term" value="P:tetrahydrofolate biosynthetic process"/>
    <property type="evidence" value="ECO:0007669"/>
    <property type="project" value="UniProtKB-UniPathway"/>
</dbReference>
<dbReference type="InterPro" id="IPR035907">
    <property type="entry name" value="Hppk_sf"/>
</dbReference>
<evidence type="ECO:0000259" key="13">
    <source>
        <dbReference type="Pfam" id="PF01288"/>
    </source>
</evidence>
<evidence type="ECO:0000256" key="7">
    <source>
        <dbReference type="ARBA" id="ARBA00022777"/>
    </source>
</evidence>
<accession>A0A3D9FC31</accession>
<comment type="similarity">
    <text evidence="2">Belongs to the HPPK family.</text>
</comment>
<evidence type="ECO:0000256" key="3">
    <source>
        <dbReference type="ARBA" id="ARBA00013253"/>
    </source>
</evidence>
<evidence type="ECO:0000313" key="14">
    <source>
        <dbReference type="EMBL" id="RED15283.1"/>
    </source>
</evidence>
<dbReference type="RefSeq" id="WP_116237077.1">
    <property type="nucleotide sequence ID" value="NZ_QRDP01000004.1"/>
</dbReference>
<dbReference type="AlphaFoldDB" id="A0A3D9FC31"/>
<evidence type="ECO:0000313" key="15">
    <source>
        <dbReference type="Proteomes" id="UP000256310"/>
    </source>
</evidence>
<evidence type="ECO:0000256" key="5">
    <source>
        <dbReference type="ARBA" id="ARBA00022679"/>
    </source>
</evidence>
<dbReference type="NCBIfam" id="TIGR01498">
    <property type="entry name" value="folK"/>
    <property type="match status" value="1"/>
</dbReference>
<gene>
    <name evidence="14" type="ORF">DFR46_0271</name>
</gene>
<keyword evidence="7 14" id="KW-0418">Kinase</keyword>
<evidence type="ECO:0000256" key="1">
    <source>
        <dbReference type="ARBA" id="ARBA00005051"/>
    </source>
</evidence>
<evidence type="ECO:0000256" key="4">
    <source>
        <dbReference type="ARBA" id="ARBA00016218"/>
    </source>
</evidence>
<dbReference type="GO" id="GO:0046656">
    <property type="term" value="P:folic acid biosynthetic process"/>
    <property type="evidence" value="ECO:0007669"/>
    <property type="project" value="UniProtKB-KW"/>
</dbReference>
<keyword evidence="6" id="KW-0547">Nucleotide-binding</keyword>
<dbReference type="SUPFAM" id="SSF55083">
    <property type="entry name" value="6-hydroxymethyl-7,8-dihydropterin pyrophosphokinase, HPPK"/>
    <property type="match status" value="1"/>
</dbReference>
<dbReference type="Gene3D" id="3.30.70.560">
    <property type="entry name" value="7,8-Dihydro-6-hydroxymethylpterin-pyrophosphokinase HPPK"/>
    <property type="match status" value="1"/>
</dbReference>
<dbReference type="PANTHER" id="PTHR43071">
    <property type="entry name" value="2-AMINO-4-HYDROXY-6-HYDROXYMETHYLDIHYDROPTERIDINE PYROPHOSPHOKINASE"/>
    <property type="match status" value="1"/>
</dbReference>
<protein>
    <recommendedName>
        <fullName evidence="4">2-amino-4-hydroxy-6-hydroxymethyldihydropteridine pyrophosphokinase</fullName>
        <ecNumber evidence="3">2.7.6.3</ecNumber>
    </recommendedName>
    <alternativeName>
        <fullName evidence="11">6-hydroxymethyl-7,8-dihydropterin pyrophosphokinase</fullName>
    </alternativeName>
    <alternativeName>
        <fullName evidence="12">7,8-dihydro-6-hydroxymethylpterin-pyrophosphokinase</fullName>
    </alternativeName>
</protein>
<evidence type="ECO:0000256" key="6">
    <source>
        <dbReference type="ARBA" id="ARBA00022741"/>
    </source>
</evidence>
<evidence type="ECO:0000256" key="2">
    <source>
        <dbReference type="ARBA" id="ARBA00005810"/>
    </source>
</evidence>
<dbReference type="Pfam" id="PF01288">
    <property type="entry name" value="HPPK"/>
    <property type="match status" value="1"/>
</dbReference>
<dbReference type="PANTHER" id="PTHR43071:SF1">
    <property type="entry name" value="2-AMINO-4-HYDROXY-6-HYDROXYMETHYLDIHYDROPTERIDINE PYROPHOSPHOKINASE"/>
    <property type="match status" value="1"/>
</dbReference>
<dbReference type="UniPathway" id="UPA00077">
    <property type="reaction ID" value="UER00155"/>
</dbReference>